<accession>A0A9D7XUW0</accession>
<evidence type="ECO:0008006" key="3">
    <source>
        <dbReference type="Google" id="ProtNLM"/>
    </source>
</evidence>
<protein>
    <recommendedName>
        <fullName evidence="3">HEPN domain-containing protein</fullName>
    </recommendedName>
</protein>
<evidence type="ECO:0000313" key="2">
    <source>
        <dbReference type="Proteomes" id="UP000808337"/>
    </source>
</evidence>
<name>A0A9D7XUW0_9BACT</name>
<reference evidence="1 2" key="1">
    <citation type="submission" date="2020-10" db="EMBL/GenBank/DDBJ databases">
        <title>Connecting structure to function with the recovery of over 1000 high-quality activated sludge metagenome-assembled genomes encoding full-length rRNA genes using long-read sequencing.</title>
        <authorList>
            <person name="Singleton C.M."/>
            <person name="Petriglieri F."/>
            <person name="Kristensen J.M."/>
            <person name="Kirkegaard R.H."/>
            <person name="Michaelsen T.Y."/>
            <person name="Andersen M.H."/>
            <person name="Karst S.M."/>
            <person name="Dueholm M.S."/>
            <person name="Nielsen P.H."/>
            <person name="Albertsen M."/>
        </authorList>
    </citation>
    <scope>NUCLEOTIDE SEQUENCE [LARGE SCALE GENOMIC DNA]</scope>
    <source>
        <strain evidence="1">Ribe_18-Q3-R11-54_MAXAC.273</strain>
    </source>
</reference>
<sequence length="190" mass="22336">MNGKNQIVDLLLDTAKGFHDIGFSCAAHLKEDQNRTVIQRMPVAAVDLSFSAELYLKAIHLLKKNLVRGHKLHDLFNVLDEKSKSEINELFIKHLDSNPDNKLLPSFELKIYKEERESKSDKDIDHKQADDLETFLKNHNQTFENWRYIHELNDEGYHLHANFKYFHCFISVLQGFIFIHKRGNDMFLQI</sequence>
<evidence type="ECO:0000313" key="1">
    <source>
        <dbReference type="EMBL" id="MBK9984102.1"/>
    </source>
</evidence>
<dbReference type="EMBL" id="JADKGY010000029">
    <property type="protein sequence ID" value="MBK9984102.1"/>
    <property type="molecule type" value="Genomic_DNA"/>
</dbReference>
<proteinExistence type="predicted"/>
<organism evidence="1 2">
    <name type="scientific">Candidatus Opimibacter skivensis</name>
    <dbReference type="NCBI Taxonomy" id="2982028"/>
    <lineage>
        <taxon>Bacteria</taxon>
        <taxon>Pseudomonadati</taxon>
        <taxon>Bacteroidota</taxon>
        <taxon>Saprospiria</taxon>
        <taxon>Saprospirales</taxon>
        <taxon>Saprospiraceae</taxon>
        <taxon>Candidatus Opimibacter</taxon>
    </lineage>
</organism>
<dbReference type="Proteomes" id="UP000808337">
    <property type="component" value="Unassembled WGS sequence"/>
</dbReference>
<gene>
    <name evidence="1" type="ORF">IPP15_17325</name>
</gene>
<dbReference type="AlphaFoldDB" id="A0A9D7XUW0"/>
<comment type="caution">
    <text evidence="1">The sequence shown here is derived from an EMBL/GenBank/DDBJ whole genome shotgun (WGS) entry which is preliminary data.</text>
</comment>